<dbReference type="Pfam" id="PF03374">
    <property type="entry name" value="ANT"/>
    <property type="match status" value="1"/>
</dbReference>
<proteinExistence type="predicted"/>
<accession>A0A8S5SG54</accession>
<dbReference type="PANTHER" id="PTHR36180">
    <property type="entry name" value="DNA-BINDING PROTEIN-RELATED-RELATED"/>
    <property type="match status" value="1"/>
</dbReference>
<evidence type="ECO:0000313" key="2">
    <source>
        <dbReference type="EMBL" id="DAF49610.1"/>
    </source>
</evidence>
<dbReference type="PANTHER" id="PTHR36180:SF2">
    <property type="entry name" value="BRO FAMILY PROTEIN"/>
    <property type="match status" value="1"/>
</dbReference>
<dbReference type="EMBL" id="BK032585">
    <property type="protein sequence ID" value="DAF49610.1"/>
    <property type="molecule type" value="Genomic_DNA"/>
</dbReference>
<dbReference type="SMART" id="SM01040">
    <property type="entry name" value="Bro-N"/>
    <property type="match status" value="1"/>
</dbReference>
<dbReference type="InterPro" id="IPR005039">
    <property type="entry name" value="Ant_C"/>
</dbReference>
<dbReference type="Pfam" id="PF02498">
    <property type="entry name" value="Bro-N"/>
    <property type="match status" value="1"/>
</dbReference>
<dbReference type="PROSITE" id="PS51750">
    <property type="entry name" value="BRO_N"/>
    <property type="match status" value="1"/>
</dbReference>
<name>A0A8S5SG54_9CAUD</name>
<protein>
    <submittedName>
        <fullName evidence="2">Repressor domain protein</fullName>
    </submittedName>
</protein>
<feature type="domain" description="Bro-N" evidence="1">
    <location>
        <begin position="1"/>
        <end position="106"/>
    </location>
</feature>
<organism evidence="2">
    <name type="scientific">Myoviridae sp. ctuev19</name>
    <dbReference type="NCBI Taxonomy" id="2827716"/>
    <lineage>
        <taxon>Viruses</taxon>
        <taxon>Duplodnaviria</taxon>
        <taxon>Heunggongvirae</taxon>
        <taxon>Uroviricota</taxon>
        <taxon>Caudoviricetes</taxon>
    </lineage>
</organism>
<sequence length="251" mass="27573">MNDLKIWENPEFGTLRVIEQDGEPWMVGKDVAAALGYTAVEKAIRTHVDEDDKGVTEMDTPGGKQKMVIINESGLYSLVLSSKLPGAKRFRRWVTGEVLPSIRKDGGYIKTAPGMSDADIMAKAILLAQKTIEGQKAQIAEMTPKALFADAVSASSTSILVGDLAKLIRQNGMDIGQNRLFDWLRNNGYLIRAKGMSWNMPTQRSMDMGLFEVKETSITHSDGHISVNKTVKVTGKGQIYFVNKLVPKKGA</sequence>
<dbReference type="InterPro" id="IPR003497">
    <property type="entry name" value="BRO_N_domain"/>
</dbReference>
<evidence type="ECO:0000259" key="1">
    <source>
        <dbReference type="PROSITE" id="PS51750"/>
    </source>
</evidence>
<dbReference type="GO" id="GO:0003677">
    <property type="term" value="F:DNA binding"/>
    <property type="evidence" value="ECO:0007669"/>
    <property type="project" value="InterPro"/>
</dbReference>
<reference evidence="2" key="1">
    <citation type="journal article" date="2021" name="Proc. Natl. Acad. Sci. U.S.A.">
        <title>A Catalog of Tens of Thousands of Viruses from Human Metagenomes Reveals Hidden Associations with Chronic Diseases.</title>
        <authorList>
            <person name="Tisza M.J."/>
            <person name="Buck C.B."/>
        </authorList>
    </citation>
    <scope>NUCLEOTIDE SEQUENCE</scope>
    <source>
        <strain evidence="2">Ctuev19</strain>
    </source>
</reference>